<proteinExistence type="predicted"/>
<evidence type="ECO:0000313" key="2">
    <source>
        <dbReference type="EMBL" id="THB61776.1"/>
    </source>
</evidence>
<dbReference type="Gene3D" id="3.40.630.30">
    <property type="match status" value="2"/>
</dbReference>
<keyword evidence="2" id="KW-0808">Transferase</keyword>
<dbReference type="InterPro" id="IPR036527">
    <property type="entry name" value="SCP2_sterol-bd_dom_sf"/>
</dbReference>
<comment type="caution">
    <text evidence="2">The sequence shown here is derived from an EMBL/GenBank/DDBJ whole genome shotgun (WGS) entry which is preliminary data.</text>
</comment>
<dbReference type="GO" id="GO:0030649">
    <property type="term" value="P:aminoglycoside antibiotic catabolic process"/>
    <property type="evidence" value="ECO:0007669"/>
    <property type="project" value="TreeGrafter"/>
</dbReference>
<keyword evidence="3" id="KW-1185">Reference proteome</keyword>
<dbReference type="OrthoDB" id="9768284at2"/>
<dbReference type="SUPFAM" id="SSF55718">
    <property type="entry name" value="SCP-like"/>
    <property type="match status" value="1"/>
</dbReference>
<dbReference type="PANTHER" id="PTHR37817:SF1">
    <property type="entry name" value="N-ACETYLTRANSFERASE EIS"/>
    <property type="match status" value="1"/>
</dbReference>
<dbReference type="InterPro" id="IPR016181">
    <property type="entry name" value="Acyl_CoA_acyltransferase"/>
</dbReference>
<dbReference type="PANTHER" id="PTHR37817">
    <property type="entry name" value="N-ACETYLTRANSFERASE EIS"/>
    <property type="match status" value="1"/>
</dbReference>
<dbReference type="InterPro" id="IPR000182">
    <property type="entry name" value="GNAT_dom"/>
</dbReference>
<gene>
    <name evidence="2" type="ORF">ESZ54_03110</name>
</gene>
<organism evidence="2 3">
    <name type="scientific">Vagococcus silagei</name>
    <dbReference type="NCBI Taxonomy" id="2508885"/>
    <lineage>
        <taxon>Bacteria</taxon>
        <taxon>Bacillati</taxon>
        <taxon>Bacillota</taxon>
        <taxon>Bacilli</taxon>
        <taxon>Lactobacillales</taxon>
        <taxon>Enterococcaceae</taxon>
        <taxon>Vagococcus</taxon>
    </lineage>
</organism>
<dbReference type="InterPro" id="IPR041380">
    <property type="entry name" value="Acetyltransf_17"/>
</dbReference>
<evidence type="ECO:0000259" key="1">
    <source>
        <dbReference type="PROSITE" id="PS51186"/>
    </source>
</evidence>
<dbReference type="Pfam" id="PF13527">
    <property type="entry name" value="Acetyltransf_9"/>
    <property type="match status" value="1"/>
</dbReference>
<dbReference type="SUPFAM" id="SSF55729">
    <property type="entry name" value="Acyl-CoA N-acyltransferases (Nat)"/>
    <property type="match status" value="1"/>
</dbReference>
<protein>
    <submittedName>
        <fullName evidence="2">GNAT family N-acetyltransferase</fullName>
    </submittedName>
</protein>
<dbReference type="InterPro" id="IPR025559">
    <property type="entry name" value="Eis_dom"/>
</dbReference>
<dbReference type="AlphaFoldDB" id="A0A4S3B7T6"/>
<accession>A0A4S3B7T6</accession>
<dbReference type="EMBL" id="SDGV01000007">
    <property type="protein sequence ID" value="THB61776.1"/>
    <property type="molecule type" value="Genomic_DNA"/>
</dbReference>
<dbReference type="Pfam" id="PF13530">
    <property type="entry name" value="SCP2_2"/>
    <property type="match status" value="1"/>
</dbReference>
<reference evidence="2 3" key="1">
    <citation type="submission" date="2019-01" db="EMBL/GenBank/DDBJ databases">
        <title>Vagococcus silagei sp. nov. isolated from brewer's grain.</title>
        <authorList>
            <person name="Guu J.-R."/>
        </authorList>
    </citation>
    <scope>NUCLEOTIDE SEQUENCE [LARGE SCALE GENOMIC DNA]</scope>
    <source>
        <strain evidence="2 3">2B-2</strain>
    </source>
</reference>
<evidence type="ECO:0000313" key="3">
    <source>
        <dbReference type="Proteomes" id="UP000310506"/>
    </source>
</evidence>
<dbReference type="PROSITE" id="PS51186">
    <property type="entry name" value="GNAT"/>
    <property type="match status" value="1"/>
</dbReference>
<feature type="domain" description="N-acetyltransferase" evidence="1">
    <location>
        <begin position="7"/>
        <end position="153"/>
    </location>
</feature>
<name>A0A4S3B7T6_9ENTE</name>
<dbReference type="InterPro" id="IPR051554">
    <property type="entry name" value="Acetyltransferase_Eis"/>
</dbReference>
<sequence length="403" mass="46611">MKENRMMTIKQLKTQAEWEQIHALSSYAFDVNHNEIQKENFFKLCSIAKNFGDVLNGTLTSSLMLIPFDVSLFGKFIKMGGIGNVASYPEHRGQGNIRHLFNKVFSEMKNDQILVSYLAPFSQPFYRKFGYERLFIEQELTVPSEVLKFVEVRDGYKVERIKEDNREARKERLALYNCTLGRKHGNNQRSLTWYECCQTRADNHHLAVVRDEQDQLVGYLDYKFDKEDVIISEMIYETTAALKMLLNFLTSHRSSFKNFIFGSLEDTSFLEYFDDTRVSKIYQTNGMMARIVSMSSFLEQLPIKKTIDGEVYLKVTEDVCAWNQGIIHWSFQDGVSKVTWVEAESQVATIPHYEASIGRWTQVLLGGMSLEKALNLGFVSCTHEDDFLGTVLLKGQPFLKDHF</sequence>
<dbReference type="Gene3D" id="3.30.1050.10">
    <property type="entry name" value="SCP2 sterol-binding domain"/>
    <property type="match status" value="1"/>
</dbReference>
<dbReference type="Proteomes" id="UP000310506">
    <property type="component" value="Unassembled WGS sequence"/>
</dbReference>
<dbReference type="Pfam" id="PF17668">
    <property type="entry name" value="Acetyltransf_17"/>
    <property type="match status" value="1"/>
</dbReference>
<dbReference type="GO" id="GO:0034069">
    <property type="term" value="F:aminoglycoside N-acetyltransferase activity"/>
    <property type="evidence" value="ECO:0007669"/>
    <property type="project" value="TreeGrafter"/>
</dbReference>